<reference evidence="1" key="1">
    <citation type="submission" date="2018-05" db="EMBL/GenBank/DDBJ databases">
        <authorList>
            <person name="Lanie J.A."/>
            <person name="Ng W.-L."/>
            <person name="Kazmierczak K.M."/>
            <person name="Andrzejewski T.M."/>
            <person name="Davidsen T.M."/>
            <person name="Wayne K.J."/>
            <person name="Tettelin H."/>
            <person name="Glass J.I."/>
            <person name="Rusch D."/>
            <person name="Podicherti R."/>
            <person name="Tsui H.-C.T."/>
            <person name="Winkler M.E."/>
        </authorList>
    </citation>
    <scope>NUCLEOTIDE SEQUENCE</scope>
</reference>
<accession>A0A382N2F8</accession>
<name>A0A382N2F8_9ZZZZ</name>
<sequence length="324" mass="38149">MINYIICILYMVGCTYAQLATTDWRIETGKDPVTEKESIIFSKRSTSTQIFNYERIYGKLSIRSNGDKLDIYINWGGFISVGKSYVKCKIGNNEVRGDSWLITGEYDITVAPDPFLMLLQMSASEKASFYTTPKGLTQVSYSFHLAGLKEILDKYPHIFYTYADWISRMKDNTNIEQFTGSFGNNVDKYFQQETIFRRLSKKIEHYPEYMLRPIWHIDTLRVKFELSLPDEDIFFYYNRWIKKTGILFTRYDIRFQESKSEMPSVVPYRDIDTVTLNGNAFLGYRLMINGENLSRIFHTNQKIRNALEVFLISMRDLEKKYQTK</sequence>
<evidence type="ECO:0000313" key="1">
    <source>
        <dbReference type="EMBL" id="SVC55353.1"/>
    </source>
</evidence>
<proteinExistence type="predicted"/>
<dbReference type="AlphaFoldDB" id="A0A382N2F8"/>
<dbReference type="EMBL" id="UINC01097552">
    <property type="protein sequence ID" value="SVC55353.1"/>
    <property type="molecule type" value="Genomic_DNA"/>
</dbReference>
<organism evidence="1">
    <name type="scientific">marine metagenome</name>
    <dbReference type="NCBI Taxonomy" id="408172"/>
    <lineage>
        <taxon>unclassified sequences</taxon>
        <taxon>metagenomes</taxon>
        <taxon>ecological metagenomes</taxon>
    </lineage>
</organism>
<gene>
    <name evidence="1" type="ORF">METZ01_LOCUS308207</name>
</gene>
<feature type="non-terminal residue" evidence="1">
    <location>
        <position position="324"/>
    </location>
</feature>
<protein>
    <submittedName>
        <fullName evidence="1">Uncharacterized protein</fullName>
    </submittedName>
</protein>